<organism evidence="2">
    <name type="scientific">Salmonella newport</name>
    <dbReference type="NCBI Taxonomy" id="108619"/>
    <lineage>
        <taxon>Bacteria</taxon>
        <taxon>Pseudomonadati</taxon>
        <taxon>Pseudomonadota</taxon>
        <taxon>Gammaproteobacteria</taxon>
        <taxon>Enterobacterales</taxon>
        <taxon>Enterobacteriaceae</taxon>
        <taxon>Salmonella</taxon>
    </lineage>
</organism>
<proteinExistence type="predicted"/>
<evidence type="ECO:0000313" key="1">
    <source>
        <dbReference type="EMBL" id="ECF2659258.1"/>
    </source>
</evidence>
<reference evidence="2" key="1">
    <citation type="submission" date="2018-07" db="EMBL/GenBank/DDBJ databases">
        <authorList>
            <person name="Ashton P.M."/>
            <person name="Dallman T."/>
            <person name="Nair S."/>
            <person name="De Pinna E."/>
            <person name="Peters T."/>
            <person name="Grant K."/>
        </authorList>
    </citation>
    <scope>NUCLEOTIDE SEQUENCE</scope>
    <source>
        <strain evidence="1">167054</strain>
        <strain evidence="3">333943</strain>
        <strain evidence="2">353912</strain>
    </source>
</reference>
<comment type="caution">
    <text evidence="2">The sequence shown here is derived from an EMBL/GenBank/DDBJ whole genome shotgun (WGS) entry which is preliminary data.</text>
</comment>
<dbReference type="AlphaFoldDB" id="A0A3X9ZK93"/>
<accession>A0A3X9ZK93</accession>
<protein>
    <submittedName>
        <fullName evidence="2">Uncharacterized protein</fullName>
    </submittedName>
</protein>
<dbReference type="EMBL" id="AAMJPT010000008">
    <property type="protein sequence ID" value="EDI0348094.1"/>
    <property type="molecule type" value="Genomic_DNA"/>
</dbReference>
<gene>
    <name evidence="2" type="ORF">CC401_10000</name>
    <name evidence="3" type="ORF">CC727_08245</name>
    <name evidence="1" type="ORF">E2D29_02670</name>
</gene>
<sequence length="368" mass="42941">MFINADLGRIHDLIASSPTLHASQVFGNNGTDKLSFLMDRIKIFYQHFPAESVNFKLMFYIKVENFETKENMFPREAVTLIYDFDNIHTIISSRSDKCISFEVLEDGSCALSITDENDFHNDEELRKNYIFYSLNNKKEHFYIGAFTDEVVPLSPMITSNFCAPTYRSLDDALKAYYIKMARETTCKILQSIWHKGVAGARLFLNNKPEHIMRDSLVQALNMTLKDADVRAEQNTDDTKPVDIKISWFHSKATALIEIKWIGTSLKIAPKDPKKPFTIYDENRAREGAKQLIEYIDNEFTSSPERLPQAYLVVFDARRKNLVDPEAQINKDDAFFYENHDIEYNPEYYELGYFNKPYRFYLRPRYSSL</sequence>
<dbReference type="Proteomes" id="UP000839704">
    <property type="component" value="Unassembled WGS sequence"/>
</dbReference>
<dbReference type="EMBL" id="AAMJGG010000008">
    <property type="protein sequence ID" value="EDH9238506.1"/>
    <property type="molecule type" value="Genomic_DNA"/>
</dbReference>
<evidence type="ECO:0000313" key="3">
    <source>
        <dbReference type="EMBL" id="EDI0348094.1"/>
    </source>
</evidence>
<dbReference type="EMBL" id="AAIKPT010000002">
    <property type="protein sequence ID" value="ECF2659258.1"/>
    <property type="molecule type" value="Genomic_DNA"/>
</dbReference>
<name>A0A3X9ZK93_SALNE</name>
<evidence type="ECO:0000313" key="2">
    <source>
        <dbReference type="EMBL" id="EDH9238506.1"/>
    </source>
</evidence>